<sequence length="311" mass="34652">MRYLTLAILLTGSLSTLPLYASVTDSSHSASETIIQVQLNQLLPTQAAIGYDQVYYKLARFAQAPQAVLEEYCETNGQLGLSHASNKASLQDPASFGCQAAVGSDPQSMKTVVIGPQQQLYLTDGHHTFTSLWEHPDAGPELTMHVRVSADFSDSPDLEHFWQRMQQANKVWLRSGTNQAIEPQQLPKQLGLQQLDNDPYRALVYFTRGAAYEKPRSGNTPIEYLEFYWGNWLRAQLDLHQYDLNNLKSYQQAVTAASQLMVKAAADQPITSTGLTPQQLGGYQRLNRKKLNKTLTNKVPLALQARTQATP</sequence>
<feature type="chain" id="PRO_5005472201" description="ParB-like nuclease" evidence="1">
    <location>
        <begin position="22"/>
        <end position="311"/>
    </location>
</feature>
<protein>
    <recommendedName>
        <fullName evidence="4">ParB-like nuclease</fullName>
    </recommendedName>
</protein>
<evidence type="ECO:0000313" key="3">
    <source>
        <dbReference type="Proteomes" id="UP000063953"/>
    </source>
</evidence>
<dbReference type="CDD" id="cd16390">
    <property type="entry name" value="ParB_N_Srx_like"/>
    <property type="match status" value="1"/>
</dbReference>
<dbReference type="SUPFAM" id="SSF110849">
    <property type="entry name" value="ParB/Sulfiredoxin"/>
    <property type="match status" value="1"/>
</dbReference>
<proteinExistence type="predicted"/>
<gene>
    <name evidence="2" type="ORF">AKN88_07850</name>
</gene>
<dbReference type="Gene3D" id="1.10.8.10">
    <property type="entry name" value="DNA helicase RuvA subunit, C-terminal domain"/>
    <property type="match status" value="1"/>
</dbReference>
<dbReference type="InterPro" id="IPR036086">
    <property type="entry name" value="ParB/Sulfiredoxin_sf"/>
</dbReference>
<dbReference type="AlphaFoldDB" id="A0A0K1XF95"/>
<dbReference type="InterPro" id="IPR014956">
    <property type="entry name" value="ParBc_2"/>
</dbReference>
<organism evidence="2 3">
    <name type="scientific">Thiopseudomonas alkaliphila</name>
    <dbReference type="NCBI Taxonomy" id="1697053"/>
    <lineage>
        <taxon>Bacteria</taxon>
        <taxon>Pseudomonadati</taxon>
        <taxon>Pseudomonadota</taxon>
        <taxon>Gammaproteobacteria</taxon>
        <taxon>Pseudomonadales</taxon>
        <taxon>Pseudomonadaceae</taxon>
        <taxon>Thiopseudomonas</taxon>
    </lineage>
</organism>
<reference evidence="2 3" key="1">
    <citation type="journal article" date="2015" name="Genome Announc.">
        <title>Genome Sequences of Oblitimonas alkaliphila gen. nov. sp. nov. (Proposed), a Novel Bacterium of the Pseudomonadaceae Family.</title>
        <authorList>
            <person name="Lauer A.C."/>
            <person name="Nicholson A.C."/>
            <person name="Humrighouse B.W."/>
            <person name="Emery B."/>
            <person name="Drobish A."/>
            <person name="Juieng P."/>
            <person name="Loparev V."/>
            <person name="McQuiston J.R."/>
        </authorList>
    </citation>
    <scope>NUCLEOTIDE SEQUENCE [LARGE SCALE GENOMIC DNA]</scope>
    <source>
        <strain evidence="2 3">E5571</strain>
    </source>
</reference>
<evidence type="ECO:0000256" key="1">
    <source>
        <dbReference type="SAM" id="SignalP"/>
    </source>
</evidence>
<dbReference type="Proteomes" id="UP000063953">
    <property type="component" value="Chromosome"/>
</dbReference>
<dbReference type="RefSeq" id="WP_053101021.1">
    <property type="nucleotide sequence ID" value="NZ_CP012365.1"/>
</dbReference>
<dbReference type="PATRIC" id="fig|1698449.3.peg.1576"/>
<name>A0A0K1XF95_9GAMM</name>
<dbReference type="Pfam" id="PF08857">
    <property type="entry name" value="ParBc_2"/>
    <property type="match status" value="1"/>
</dbReference>
<keyword evidence="3" id="KW-1185">Reference proteome</keyword>
<dbReference type="EMBL" id="CP012365">
    <property type="protein sequence ID" value="AKX59848.1"/>
    <property type="molecule type" value="Genomic_DNA"/>
</dbReference>
<feature type="signal peptide" evidence="1">
    <location>
        <begin position="1"/>
        <end position="21"/>
    </location>
</feature>
<evidence type="ECO:0000313" key="2">
    <source>
        <dbReference type="EMBL" id="AKX59848.1"/>
    </source>
</evidence>
<dbReference type="Gene3D" id="3.90.1530.10">
    <property type="entry name" value="Conserved hypothetical protein from pyrococcus furiosus pfu- 392566-001, ParB domain"/>
    <property type="match status" value="1"/>
</dbReference>
<evidence type="ECO:0008006" key="4">
    <source>
        <dbReference type="Google" id="ProtNLM"/>
    </source>
</evidence>
<accession>A0A0K1XF95</accession>
<keyword evidence="1" id="KW-0732">Signal</keyword>